<dbReference type="PROSITE" id="PS51257">
    <property type="entry name" value="PROKAR_LIPOPROTEIN"/>
    <property type="match status" value="1"/>
</dbReference>
<evidence type="ECO:0000313" key="4">
    <source>
        <dbReference type="EMBL" id="CAA9522638.1"/>
    </source>
</evidence>
<dbReference type="InterPro" id="IPR012347">
    <property type="entry name" value="Ferritin-like"/>
</dbReference>
<organism evidence="4">
    <name type="scientific">uncultured Solirubrobacteraceae bacterium</name>
    <dbReference type="NCBI Taxonomy" id="1162706"/>
    <lineage>
        <taxon>Bacteria</taxon>
        <taxon>Bacillati</taxon>
        <taxon>Actinomycetota</taxon>
        <taxon>Thermoleophilia</taxon>
        <taxon>Solirubrobacterales</taxon>
        <taxon>Solirubrobacteraceae</taxon>
        <taxon>environmental samples</taxon>
    </lineage>
</organism>
<dbReference type="Pfam" id="PF03713">
    <property type="entry name" value="DUF305"/>
    <property type="match status" value="1"/>
</dbReference>
<evidence type="ECO:0000256" key="2">
    <source>
        <dbReference type="SAM" id="SignalP"/>
    </source>
</evidence>
<keyword evidence="2" id="KW-0732">Signal</keyword>
<dbReference type="PANTHER" id="PTHR36933:SF1">
    <property type="entry name" value="SLL0788 PROTEIN"/>
    <property type="match status" value="1"/>
</dbReference>
<dbReference type="InterPro" id="IPR005183">
    <property type="entry name" value="DUF305_CopM-like"/>
</dbReference>
<feature type="compositionally biased region" description="Basic and acidic residues" evidence="1">
    <location>
        <begin position="193"/>
        <end position="202"/>
    </location>
</feature>
<evidence type="ECO:0000256" key="1">
    <source>
        <dbReference type="SAM" id="MobiDB-lite"/>
    </source>
</evidence>
<evidence type="ECO:0000259" key="3">
    <source>
        <dbReference type="Pfam" id="PF03713"/>
    </source>
</evidence>
<dbReference type="AlphaFoldDB" id="A0A6J4TGI6"/>
<name>A0A6J4TGI6_9ACTN</name>
<protein>
    <recommendedName>
        <fullName evidence="3">DUF305 domain-containing protein</fullName>
    </recommendedName>
</protein>
<proteinExistence type="predicted"/>
<accession>A0A6J4TGI6</accession>
<sequence length="202" mass="21158">MRLISARTLPALAAAATLAVAGCGDDETSSSKSGGGGNGVDRAFVADMIPHHESAIEMAKIAQQRGESAFVKELADDISSSQSEEIATMRREDEALDAAGVKRGSLGVPDHMKGMDHDAAKLKSADPFDAAFIKMMIPHHEGAVEMAKVELAKGEDRELKALAQDIIDAQRREISEMREHLGGAASSDGGAPDEEHGSGHSG</sequence>
<dbReference type="Gene3D" id="1.20.1260.10">
    <property type="match status" value="1"/>
</dbReference>
<feature type="region of interest" description="Disordered" evidence="1">
    <location>
        <begin position="176"/>
        <end position="202"/>
    </location>
</feature>
<feature type="signal peptide" evidence="2">
    <location>
        <begin position="1"/>
        <end position="21"/>
    </location>
</feature>
<feature type="chain" id="PRO_5039005623" description="DUF305 domain-containing protein" evidence="2">
    <location>
        <begin position="22"/>
        <end position="202"/>
    </location>
</feature>
<dbReference type="EMBL" id="CADCVQ010000148">
    <property type="protein sequence ID" value="CAA9522638.1"/>
    <property type="molecule type" value="Genomic_DNA"/>
</dbReference>
<gene>
    <name evidence="4" type="ORF">AVDCRST_MAG67-3814</name>
</gene>
<reference evidence="4" key="1">
    <citation type="submission" date="2020-02" db="EMBL/GenBank/DDBJ databases">
        <authorList>
            <person name="Meier V. D."/>
        </authorList>
    </citation>
    <scope>NUCLEOTIDE SEQUENCE</scope>
    <source>
        <strain evidence="4">AVDCRST_MAG67</strain>
    </source>
</reference>
<dbReference type="PANTHER" id="PTHR36933">
    <property type="entry name" value="SLL0788 PROTEIN"/>
    <property type="match status" value="1"/>
</dbReference>
<feature type="domain" description="DUF305" evidence="3">
    <location>
        <begin position="41"/>
        <end position="180"/>
    </location>
</feature>